<feature type="non-terminal residue" evidence="1">
    <location>
        <position position="109"/>
    </location>
</feature>
<name>A0A0F8YA29_9ZZZZ</name>
<dbReference type="EMBL" id="LAZR01054559">
    <property type="protein sequence ID" value="KKK78282.1"/>
    <property type="molecule type" value="Genomic_DNA"/>
</dbReference>
<proteinExistence type="predicted"/>
<sequence length="109" mass="12638">MLRNKENIGRGAGCCQKDNQKKNKEIYHKKFKKCKYCNLALPYIKRKNKFCNSSCAASFNNKGIRRNYSLGTRSTNSCLNCGKITFNPKFCSVICSVNYKHQVRWNAIR</sequence>
<reference evidence="1" key="1">
    <citation type="journal article" date="2015" name="Nature">
        <title>Complex archaea that bridge the gap between prokaryotes and eukaryotes.</title>
        <authorList>
            <person name="Spang A."/>
            <person name="Saw J.H."/>
            <person name="Jorgensen S.L."/>
            <person name="Zaremba-Niedzwiedzka K."/>
            <person name="Martijn J."/>
            <person name="Lind A.E."/>
            <person name="van Eijk R."/>
            <person name="Schleper C."/>
            <person name="Guy L."/>
            <person name="Ettema T.J."/>
        </authorList>
    </citation>
    <scope>NUCLEOTIDE SEQUENCE</scope>
</reference>
<organism evidence="1">
    <name type="scientific">marine sediment metagenome</name>
    <dbReference type="NCBI Taxonomy" id="412755"/>
    <lineage>
        <taxon>unclassified sequences</taxon>
        <taxon>metagenomes</taxon>
        <taxon>ecological metagenomes</taxon>
    </lineage>
</organism>
<dbReference type="AlphaFoldDB" id="A0A0F8YA29"/>
<accession>A0A0F8YA29</accession>
<protein>
    <submittedName>
        <fullName evidence="1">Uncharacterized protein</fullName>
    </submittedName>
</protein>
<comment type="caution">
    <text evidence="1">The sequence shown here is derived from an EMBL/GenBank/DDBJ whole genome shotgun (WGS) entry which is preliminary data.</text>
</comment>
<gene>
    <name evidence="1" type="ORF">LCGC14_2845110</name>
</gene>
<evidence type="ECO:0000313" key="1">
    <source>
        <dbReference type="EMBL" id="KKK78282.1"/>
    </source>
</evidence>